<gene>
    <name evidence="1" type="ORF">MNBD_ALPHA05-2255</name>
</gene>
<dbReference type="GO" id="GO:0016491">
    <property type="term" value="F:oxidoreductase activity"/>
    <property type="evidence" value="ECO:0007669"/>
    <property type="project" value="UniProtKB-KW"/>
</dbReference>
<evidence type="ECO:0000313" key="1">
    <source>
        <dbReference type="EMBL" id="VAV95792.1"/>
    </source>
</evidence>
<dbReference type="EMBL" id="UOEH01000176">
    <property type="protein sequence ID" value="VAV95792.1"/>
    <property type="molecule type" value="Genomic_DNA"/>
</dbReference>
<dbReference type="PROSITE" id="PS51257">
    <property type="entry name" value="PROKAR_LIPOPROTEIN"/>
    <property type="match status" value="1"/>
</dbReference>
<keyword evidence="1" id="KW-0830">Ubiquinone</keyword>
<reference evidence="1" key="1">
    <citation type="submission" date="2018-06" db="EMBL/GenBank/DDBJ databases">
        <authorList>
            <person name="Zhirakovskaya E."/>
        </authorList>
    </citation>
    <scope>NUCLEOTIDE SEQUENCE</scope>
</reference>
<name>A0A3B0RWL8_9ZZZZ</name>
<organism evidence="1">
    <name type="scientific">hydrothermal vent metagenome</name>
    <dbReference type="NCBI Taxonomy" id="652676"/>
    <lineage>
        <taxon>unclassified sequences</taxon>
        <taxon>metagenomes</taxon>
        <taxon>ecological metagenomes</taxon>
    </lineage>
</organism>
<sequence>MSDKRVIKVNDREIEVPSNLTLLQACEAAGE</sequence>
<accession>A0A3B0RWL8</accession>
<feature type="non-terminal residue" evidence="1">
    <location>
        <position position="31"/>
    </location>
</feature>
<protein>
    <submittedName>
        <fullName evidence="1">NADH-ubiquinone oxidoreductase chain G</fullName>
        <ecNumber evidence="1">1.6.5.3</ecNumber>
    </submittedName>
</protein>
<proteinExistence type="predicted"/>
<keyword evidence="1" id="KW-0560">Oxidoreductase</keyword>
<dbReference type="EC" id="1.6.5.3" evidence="1"/>
<dbReference type="AlphaFoldDB" id="A0A3B0RWL8"/>